<feature type="domain" description="GmrSD restriction endonucleases N-terminal" evidence="1">
    <location>
        <begin position="12"/>
        <end position="229"/>
    </location>
</feature>
<dbReference type="PANTHER" id="PTHR35149:SF2">
    <property type="entry name" value="DUF262 DOMAIN-CONTAINING PROTEIN"/>
    <property type="match status" value="1"/>
</dbReference>
<dbReference type="InterPro" id="IPR004919">
    <property type="entry name" value="GmrSD_N"/>
</dbReference>
<gene>
    <name evidence="3" type="ORF">ABH309_01015</name>
</gene>
<protein>
    <submittedName>
        <fullName evidence="3">DUF262 domain-containing protein</fullName>
    </submittedName>
</protein>
<accession>A0ABV0H155</accession>
<evidence type="ECO:0000313" key="4">
    <source>
        <dbReference type="Proteomes" id="UP001438292"/>
    </source>
</evidence>
<dbReference type="InterPro" id="IPR011089">
    <property type="entry name" value="GmrSD_C"/>
</dbReference>
<dbReference type="Pfam" id="PF07510">
    <property type="entry name" value="GmrSD_C"/>
    <property type="match status" value="1"/>
</dbReference>
<dbReference type="Pfam" id="PF03235">
    <property type="entry name" value="GmrSD_N"/>
    <property type="match status" value="1"/>
</dbReference>
<evidence type="ECO:0000259" key="2">
    <source>
        <dbReference type="Pfam" id="PF07510"/>
    </source>
</evidence>
<dbReference type="Proteomes" id="UP001438292">
    <property type="component" value="Unassembled WGS sequence"/>
</dbReference>
<organism evidence="3 4">
    <name type="scientific">Chromobacterium piscinae</name>
    <dbReference type="NCBI Taxonomy" id="686831"/>
    <lineage>
        <taxon>Bacteria</taxon>
        <taxon>Pseudomonadati</taxon>
        <taxon>Pseudomonadota</taxon>
        <taxon>Betaproteobacteria</taxon>
        <taxon>Neisseriales</taxon>
        <taxon>Chromobacteriaceae</taxon>
        <taxon>Chromobacterium</taxon>
    </lineage>
</organism>
<proteinExistence type="predicted"/>
<sequence length="623" mass="71407">MSAITPHYRSVQQLLQSQSFSIDEYQREYKWEKENIDELLSDLQAKFFSHYKPGDETSQVSGYGEYFLGSIIVSKRNGKNYLIDGQQRVTSLTLLLICLYRRAKDKGLPVIQTVAPLIFSDNLGQPKFNLDIPERLPVIKALFEGLPFNPDGKDESIQTMYARYQDIEDNDLLEELGEALLHFIYWLMTRVGLIEIATDNDSYAYAIFETMNDRGKPLSPVDMLKAYLLAPIEDSQSRQLANQTWKQQVLALISWGGIHEPERDANCIKAWLRAQYAETTRERKAGATDKDWELIGTAFHRWVRDHSEQLGLGKAEANQKLICESFPFFAKAYRRILAASKHYTAGLEAIYYNAHNDFTWQSTVLLAPLIETDDDETVRRKLAVTATYLDIWLMRRVVNYIRVGYSSVSYAMWLLCRDIRRKSLPELVAVLSEKLANDDVTFAGSPTKGRIGIQGLGLNQFSRRYIYHLLARLTAATEAGSGGMDSFDKLVDRSAKNPFDIEHIWADDFAAVNTLFATEQEFQEWRNHVASLLLLPADVNRSLQDKPFVQKRPHYVKQNFYAASLDESAYIHQPQFKQFAETYKLPFQAFAEFTKAEQLARRELVASLVDMIWSPSRLQEAAA</sequence>
<dbReference type="EMBL" id="JBDQQU010000001">
    <property type="protein sequence ID" value="MEO3953021.1"/>
    <property type="molecule type" value="Genomic_DNA"/>
</dbReference>
<reference evidence="3 4" key="1">
    <citation type="submission" date="2024-05" db="EMBL/GenBank/DDBJ databases">
        <authorList>
            <person name="De Oliveira J.P."/>
            <person name="Noriler S.A."/>
            <person name="De Oliveira A.G."/>
            <person name="Sipoli D.S."/>
        </authorList>
    </citation>
    <scope>NUCLEOTIDE SEQUENCE [LARGE SCALE GENOMIC DNA]</scope>
    <source>
        <strain evidence="3 4">LABIM186</strain>
    </source>
</reference>
<feature type="domain" description="GmrSD restriction endonucleases C-terminal" evidence="2">
    <location>
        <begin position="492"/>
        <end position="562"/>
    </location>
</feature>
<name>A0ABV0H155_9NEIS</name>
<evidence type="ECO:0000259" key="1">
    <source>
        <dbReference type="Pfam" id="PF03235"/>
    </source>
</evidence>
<evidence type="ECO:0000313" key="3">
    <source>
        <dbReference type="EMBL" id="MEO3953021.1"/>
    </source>
</evidence>
<dbReference type="RefSeq" id="WP_346196309.1">
    <property type="nucleotide sequence ID" value="NZ_JBDJHV010000065.1"/>
</dbReference>
<keyword evidence="4" id="KW-1185">Reference proteome</keyword>
<comment type="caution">
    <text evidence="3">The sequence shown here is derived from an EMBL/GenBank/DDBJ whole genome shotgun (WGS) entry which is preliminary data.</text>
</comment>
<dbReference type="PANTHER" id="PTHR35149">
    <property type="entry name" value="SLL5132 PROTEIN"/>
    <property type="match status" value="1"/>
</dbReference>